<evidence type="ECO:0008006" key="5">
    <source>
        <dbReference type="Google" id="ProtNLM"/>
    </source>
</evidence>
<gene>
    <name evidence="3" type="ORF">GCM10023153_06890</name>
</gene>
<keyword evidence="2" id="KW-1133">Transmembrane helix</keyword>
<dbReference type="EMBL" id="BAABFX010000011">
    <property type="protein sequence ID" value="GAA4390071.1"/>
    <property type="molecule type" value="Genomic_DNA"/>
</dbReference>
<evidence type="ECO:0000256" key="1">
    <source>
        <dbReference type="SAM" id="MobiDB-lite"/>
    </source>
</evidence>
<feature type="transmembrane region" description="Helical" evidence="2">
    <location>
        <begin position="80"/>
        <end position="103"/>
    </location>
</feature>
<accession>A0ABP8JFJ4</accession>
<feature type="transmembrane region" description="Helical" evidence="2">
    <location>
        <begin position="191"/>
        <end position="212"/>
    </location>
</feature>
<protein>
    <recommendedName>
        <fullName evidence="5">DUF4386 family protein</fullName>
    </recommendedName>
</protein>
<feature type="compositionally biased region" description="Basic and acidic residues" evidence="1">
    <location>
        <begin position="1"/>
        <end position="10"/>
    </location>
</feature>
<proteinExistence type="predicted"/>
<name>A0ABP8JFJ4_9MICO</name>
<sequence length="251" mass="26192">MSAIEHHTPPIDDATSTSVPTTSDAAPRDLRRTWRRLAAASLILGPLGVTLIRAVMPYWTNDSTAEMVAGMAASPGRAAAMNWIAVLVTPFLMLSALAMGYVARRRAPVIATWGAAVLFGAYSLGSAVGAPDILVATLLARGDDQASVAADAALLMDAPAMLTGAIAFVVGHLVGMVLVAIAVVRARVVAWWVGALIAVAQPIHVVSAVIVPNRMLDVVLGWGATTLGYAIVALAVLRTSDDEWDLPPRSR</sequence>
<keyword evidence="2" id="KW-0812">Transmembrane</keyword>
<dbReference type="RefSeq" id="WP_159903541.1">
    <property type="nucleotide sequence ID" value="NZ_BAABFX010000011.1"/>
</dbReference>
<organism evidence="3 4">
    <name type="scientific">Ornithinibacter aureus</name>
    <dbReference type="NCBI Taxonomy" id="622664"/>
    <lineage>
        <taxon>Bacteria</taxon>
        <taxon>Bacillati</taxon>
        <taxon>Actinomycetota</taxon>
        <taxon>Actinomycetes</taxon>
        <taxon>Micrococcales</taxon>
        <taxon>Intrasporangiaceae</taxon>
        <taxon>Ornithinibacter</taxon>
    </lineage>
</organism>
<keyword evidence="4" id="KW-1185">Reference proteome</keyword>
<feature type="region of interest" description="Disordered" evidence="1">
    <location>
        <begin position="1"/>
        <end position="26"/>
    </location>
</feature>
<feature type="transmembrane region" description="Helical" evidence="2">
    <location>
        <begin position="115"/>
        <end position="140"/>
    </location>
</feature>
<keyword evidence="2" id="KW-0472">Membrane</keyword>
<feature type="transmembrane region" description="Helical" evidence="2">
    <location>
        <begin position="218"/>
        <end position="237"/>
    </location>
</feature>
<evidence type="ECO:0000313" key="3">
    <source>
        <dbReference type="EMBL" id="GAA4390071.1"/>
    </source>
</evidence>
<evidence type="ECO:0000256" key="2">
    <source>
        <dbReference type="SAM" id="Phobius"/>
    </source>
</evidence>
<comment type="caution">
    <text evidence="3">The sequence shown here is derived from an EMBL/GenBank/DDBJ whole genome shotgun (WGS) entry which is preliminary data.</text>
</comment>
<dbReference type="Proteomes" id="UP001500390">
    <property type="component" value="Unassembled WGS sequence"/>
</dbReference>
<feature type="transmembrane region" description="Helical" evidence="2">
    <location>
        <begin position="37"/>
        <end position="60"/>
    </location>
</feature>
<feature type="transmembrane region" description="Helical" evidence="2">
    <location>
        <begin position="160"/>
        <end position="184"/>
    </location>
</feature>
<reference evidence="4" key="1">
    <citation type="journal article" date="2019" name="Int. J. Syst. Evol. Microbiol.">
        <title>The Global Catalogue of Microorganisms (GCM) 10K type strain sequencing project: providing services to taxonomists for standard genome sequencing and annotation.</title>
        <authorList>
            <consortium name="The Broad Institute Genomics Platform"/>
            <consortium name="The Broad Institute Genome Sequencing Center for Infectious Disease"/>
            <person name="Wu L."/>
            <person name="Ma J."/>
        </authorList>
    </citation>
    <scope>NUCLEOTIDE SEQUENCE [LARGE SCALE GENOMIC DNA]</scope>
    <source>
        <strain evidence="4">JCM 17738</strain>
    </source>
</reference>
<evidence type="ECO:0000313" key="4">
    <source>
        <dbReference type="Proteomes" id="UP001500390"/>
    </source>
</evidence>
<feature type="compositionally biased region" description="Polar residues" evidence="1">
    <location>
        <begin position="14"/>
        <end position="24"/>
    </location>
</feature>